<gene>
    <name evidence="10" type="ORF">AHMF7616_02178</name>
</gene>
<dbReference type="PANTHER" id="PTHR33908:SF11">
    <property type="entry name" value="MEMBRANE PROTEIN"/>
    <property type="match status" value="1"/>
</dbReference>
<feature type="transmembrane region" description="Helical" evidence="8">
    <location>
        <begin position="390"/>
        <end position="412"/>
    </location>
</feature>
<feature type="transmembrane region" description="Helical" evidence="8">
    <location>
        <begin position="112"/>
        <end position="131"/>
    </location>
</feature>
<organism evidence="10 11">
    <name type="scientific">Adhaeribacter pallidiroseus</name>
    <dbReference type="NCBI Taxonomy" id="2072847"/>
    <lineage>
        <taxon>Bacteria</taxon>
        <taxon>Pseudomonadati</taxon>
        <taxon>Bacteroidota</taxon>
        <taxon>Cytophagia</taxon>
        <taxon>Cytophagales</taxon>
        <taxon>Hymenobacteraceae</taxon>
        <taxon>Adhaeribacter</taxon>
    </lineage>
</organism>
<feature type="chain" id="PRO_5016613009" evidence="9">
    <location>
        <begin position="27"/>
        <end position="536"/>
    </location>
</feature>
<keyword evidence="5 8" id="KW-0812">Transmembrane</keyword>
<evidence type="ECO:0000256" key="4">
    <source>
        <dbReference type="ARBA" id="ARBA00022679"/>
    </source>
</evidence>
<evidence type="ECO:0000256" key="5">
    <source>
        <dbReference type="ARBA" id="ARBA00022692"/>
    </source>
</evidence>
<evidence type="ECO:0000313" key="10">
    <source>
        <dbReference type="EMBL" id="RDC63573.1"/>
    </source>
</evidence>
<dbReference type="InterPro" id="IPR050297">
    <property type="entry name" value="LipidA_mod_glycosyltrf_83"/>
</dbReference>
<keyword evidence="11" id="KW-1185">Reference proteome</keyword>
<dbReference type="Proteomes" id="UP000253919">
    <property type="component" value="Unassembled WGS sequence"/>
</dbReference>
<feature type="transmembrane region" description="Helical" evidence="8">
    <location>
        <begin position="342"/>
        <end position="360"/>
    </location>
</feature>
<feature type="transmembrane region" description="Helical" evidence="8">
    <location>
        <begin position="274"/>
        <end position="293"/>
    </location>
</feature>
<proteinExistence type="predicted"/>
<protein>
    <submittedName>
        <fullName evidence="10">Uncharacterized protein</fullName>
    </submittedName>
</protein>
<dbReference type="PANTHER" id="PTHR33908">
    <property type="entry name" value="MANNOSYLTRANSFERASE YKCB-RELATED"/>
    <property type="match status" value="1"/>
</dbReference>
<dbReference type="GO" id="GO:0016763">
    <property type="term" value="F:pentosyltransferase activity"/>
    <property type="evidence" value="ECO:0007669"/>
    <property type="project" value="TreeGrafter"/>
</dbReference>
<dbReference type="RefSeq" id="WP_147275659.1">
    <property type="nucleotide sequence ID" value="NZ_QASA01000001.1"/>
</dbReference>
<evidence type="ECO:0000256" key="1">
    <source>
        <dbReference type="ARBA" id="ARBA00004651"/>
    </source>
</evidence>
<dbReference type="OrthoDB" id="844784at2"/>
<keyword evidence="6 8" id="KW-1133">Transmembrane helix</keyword>
<keyword evidence="3" id="KW-0328">Glycosyltransferase</keyword>
<name>A0A369QF86_9BACT</name>
<keyword evidence="4" id="KW-0808">Transferase</keyword>
<evidence type="ECO:0000313" key="11">
    <source>
        <dbReference type="Proteomes" id="UP000253919"/>
    </source>
</evidence>
<keyword evidence="9" id="KW-0732">Signal</keyword>
<evidence type="ECO:0000256" key="3">
    <source>
        <dbReference type="ARBA" id="ARBA00022676"/>
    </source>
</evidence>
<evidence type="ECO:0000256" key="7">
    <source>
        <dbReference type="ARBA" id="ARBA00023136"/>
    </source>
</evidence>
<comment type="caution">
    <text evidence="10">The sequence shown here is derived from an EMBL/GenBank/DDBJ whole genome shotgun (WGS) entry which is preliminary data.</text>
</comment>
<accession>A0A369QF86</accession>
<feature type="transmembrane region" description="Helical" evidence="8">
    <location>
        <begin position="137"/>
        <end position="155"/>
    </location>
</feature>
<dbReference type="GO" id="GO:0005886">
    <property type="term" value="C:plasma membrane"/>
    <property type="evidence" value="ECO:0007669"/>
    <property type="project" value="UniProtKB-SubCell"/>
</dbReference>
<evidence type="ECO:0000256" key="6">
    <source>
        <dbReference type="ARBA" id="ARBA00022989"/>
    </source>
</evidence>
<dbReference type="EMBL" id="QASA01000001">
    <property type="protein sequence ID" value="RDC63573.1"/>
    <property type="molecule type" value="Genomic_DNA"/>
</dbReference>
<feature type="transmembrane region" description="Helical" evidence="8">
    <location>
        <begin position="245"/>
        <end position="268"/>
    </location>
</feature>
<dbReference type="GO" id="GO:0009103">
    <property type="term" value="P:lipopolysaccharide biosynthetic process"/>
    <property type="evidence" value="ECO:0007669"/>
    <property type="project" value="UniProtKB-ARBA"/>
</dbReference>
<feature type="signal peptide" evidence="9">
    <location>
        <begin position="1"/>
        <end position="26"/>
    </location>
</feature>
<comment type="subcellular location">
    <subcellularLocation>
        <location evidence="1">Cell membrane</location>
        <topology evidence="1">Multi-pass membrane protein</topology>
    </subcellularLocation>
</comment>
<keyword evidence="7 8" id="KW-0472">Membrane</keyword>
<dbReference type="AlphaFoldDB" id="A0A369QF86"/>
<feature type="transmembrane region" description="Helical" evidence="8">
    <location>
        <begin position="202"/>
        <end position="221"/>
    </location>
</feature>
<feature type="transmembrane region" description="Helical" evidence="8">
    <location>
        <begin position="167"/>
        <end position="196"/>
    </location>
</feature>
<sequence>MRFFIGNKSKRVLALLWLLATGLNLNKAFHIDDAFHLAAAQWIEQHPFTPMSGLVLWDYGYAPIHEYNQPPLYFYFIALCGHWWSYHEILLHLMQSGFTFLTIFFFYKLAQLVAPTFALLSTAFLVLNPAFLINQNVMVDVPLLSLHLIFIYLLLKPHFTSEWMRYVLVALVLSIALLIKYTSLPLLVILLAHLVLPKKFRFLAVLLLPIGVLLLWSIWNYQEFGAVHLFRPTSALTISRVSQKLLAFVITLGAITPFSLAYAAGFIAKYQKRYWFIIPTLIIMLLAFVSLTYQGFISEKNAVRALWGFCFINAICLIYLVLDNYWPFRNYKNLKKYSQSDHFTILLWGTAISSFIILFAHFMASRHVLLVLPAVILLAAKLLRDAPANLRILALVFSASISLLLAASDWTFADTYRQEAVKTKNKLKGPGTIWTVGYWGWHWYSQQAGMKTYVAGKVQVKKNDYFVIPANLPHQEFKNYTHLKLIYQKVVPRNKITFFSCSTIPGMYSTNYANPPIKLTRLPLDTIKIYQVMQAF</sequence>
<evidence type="ECO:0000256" key="8">
    <source>
        <dbReference type="SAM" id="Phobius"/>
    </source>
</evidence>
<feature type="transmembrane region" description="Helical" evidence="8">
    <location>
        <begin position="305"/>
        <end position="322"/>
    </location>
</feature>
<reference evidence="10 11" key="1">
    <citation type="submission" date="2018-04" db="EMBL/GenBank/DDBJ databases">
        <title>Adhaeribacter sp. HMF7616 genome sequencing and assembly.</title>
        <authorList>
            <person name="Kang H."/>
            <person name="Kang J."/>
            <person name="Cha I."/>
            <person name="Kim H."/>
            <person name="Joh K."/>
        </authorList>
    </citation>
    <scope>NUCLEOTIDE SEQUENCE [LARGE SCALE GENOMIC DNA]</scope>
    <source>
        <strain evidence="10 11">HMF7616</strain>
    </source>
</reference>
<evidence type="ECO:0000256" key="2">
    <source>
        <dbReference type="ARBA" id="ARBA00022475"/>
    </source>
</evidence>
<evidence type="ECO:0000256" key="9">
    <source>
        <dbReference type="SAM" id="SignalP"/>
    </source>
</evidence>
<keyword evidence="2" id="KW-1003">Cell membrane</keyword>